<dbReference type="PROSITE" id="PS50970">
    <property type="entry name" value="HCY"/>
    <property type="match status" value="1"/>
</dbReference>
<evidence type="ECO:0000256" key="2">
    <source>
        <dbReference type="ARBA" id="ARBA00022679"/>
    </source>
</evidence>
<evidence type="ECO:0000259" key="7">
    <source>
        <dbReference type="PROSITE" id="PS50970"/>
    </source>
</evidence>
<name>A0A8R1DVY9_CAEJA</name>
<dbReference type="Pfam" id="PF02574">
    <property type="entry name" value="S-methyl_trans"/>
    <property type="match status" value="1"/>
</dbReference>
<accession>A0A8R1DVY9</accession>
<dbReference type="InterPro" id="IPR003726">
    <property type="entry name" value="HCY_dom"/>
</dbReference>
<feature type="binding site" evidence="6">
    <location>
        <position position="309"/>
    </location>
    <ligand>
        <name>Zn(2+)</name>
        <dbReference type="ChEBI" id="CHEBI:29105"/>
    </ligand>
</feature>
<dbReference type="SUPFAM" id="SSF82282">
    <property type="entry name" value="Homocysteine S-methyltransferase"/>
    <property type="match status" value="1"/>
</dbReference>
<evidence type="ECO:0000313" key="9">
    <source>
        <dbReference type="Proteomes" id="UP000005237"/>
    </source>
</evidence>
<evidence type="ECO:0000256" key="6">
    <source>
        <dbReference type="PROSITE-ProRule" id="PRU00333"/>
    </source>
</evidence>
<dbReference type="GO" id="GO:0009086">
    <property type="term" value="P:methionine biosynthetic process"/>
    <property type="evidence" value="ECO:0007669"/>
    <property type="project" value="TreeGrafter"/>
</dbReference>
<evidence type="ECO:0000313" key="8">
    <source>
        <dbReference type="EnsemblMetazoa" id="CJA12057.1"/>
    </source>
</evidence>
<dbReference type="GO" id="GO:0032259">
    <property type="term" value="P:methylation"/>
    <property type="evidence" value="ECO:0007669"/>
    <property type="project" value="UniProtKB-KW"/>
</dbReference>
<keyword evidence="9" id="KW-1185">Reference proteome</keyword>
<comment type="cofactor">
    <cofactor evidence="6">
        <name>Zn(2+)</name>
        <dbReference type="ChEBI" id="CHEBI:29105"/>
    </cofactor>
</comment>
<keyword evidence="4 6" id="KW-0862">Zinc</keyword>
<dbReference type="InterPro" id="IPR036589">
    <property type="entry name" value="HCY_dom_sf"/>
</dbReference>
<dbReference type="InterPro" id="IPR051486">
    <property type="entry name" value="Hcy_S-methyltransferase"/>
</dbReference>
<evidence type="ECO:0000256" key="3">
    <source>
        <dbReference type="ARBA" id="ARBA00022723"/>
    </source>
</evidence>
<dbReference type="GO" id="GO:0008898">
    <property type="term" value="F:S-adenosylmethionine-homocysteine S-methyltransferase activity"/>
    <property type="evidence" value="ECO:0007669"/>
    <property type="project" value="TreeGrafter"/>
</dbReference>
<keyword evidence="1 6" id="KW-0489">Methyltransferase</keyword>
<dbReference type="Gene3D" id="3.20.20.330">
    <property type="entry name" value="Homocysteine-binding-like domain"/>
    <property type="match status" value="1"/>
</dbReference>
<evidence type="ECO:0000256" key="1">
    <source>
        <dbReference type="ARBA" id="ARBA00022603"/>
    </source>
</evidence>
<proteinExistence type="predicted"/>
<dbReference type="EnsemblMetazoa" id="CJA12057.1">
    <property type="protein sequence ID" value="CJA12057.1"/>
    <property type="gene ID" value="WBGene00131261"/>
</dbReference>
<dbReference type="PANTHER" id="PTHR46015">
    <property type="entry name" value="ZGC:172121"/>
    <property type="match status" value="1"/>
</dbReference>
<reference evidence="9" key="1">
    <citation type="submission" date="2010-08" db="EMBL/GenBank/DDBJ databases">
        <authorList>
            <consortium name="Caenorhabditis japonica Sequencing Consortium"/>
            <person name="Wilson R.K."/>
        </authorList>
    </citation>
    <scope>NUCLEOTIDE SEQUENCE [LARGE SCALE GENOMIC DNA]</scope>
    <source>
        <strain evidence="9">DF5081</strain>
    </source>
</reference>
<reference evidence="8" key="2">
    <citation type="submission" date="2022-06" db="UniProtKB">
        <authorList>
            <consortium name="EnsemblMetazoa"/>
        </authorList>
    </citation>
    <scope>IDENTIFICATION</scope>
    <source>
        <strain evidence="8">DF5081</strain>
    </source>
</reference>
<feature type="binding site" evidence="6">
    <location>
        <position position="246"/>
    </location>
    <ligand>
        <name>Zn(2+)</name>
        <dbReference type="ChEBI" id="CHEBI:29105"/>
    </ligand>
</feature>
<dbReference type="PANTHER" id="PTHR46015:SF1">
    <property type="entry name" value="HOMOCYSTEINE S-METHYLTRANSFERASE-LIKE ISOFORM 1"/>
    <property type="match status" value="1"/>
</dbReference>
<evidence type="ECO:0000256" key="4">
    <source>
        <dbReference type="ARBA" id="ARBA00022833"/>
    </source>
</evidence>
<protein>
    <submittedName>
        <fullName evidence="8">Hcy-binding domain-containing protein</fullName>
    </submittedName>
</protein>
<dbReference type="GO" id="GO:0033528">
    <property type="term" value="P:S-methylmethionine cycle"/>
    <property type="evidence" value="ECO:0007669"/>
    <property type="project" value="TreeGrafter"/>
</dbReference>
<organism evidence="8 9">
    <name type="scientific">Caenorhabditis japonica</name>
    <dbReference type="NCBI Taxonomy" id="281687"/>
    <lineage>
        <taxon>Eukaryota</taxon>
        <taxon>Metazoa</taxon>
        <taxon>Ecdysozoa</taxon>
        <taxon>Nematoda</taxon>
        <taxon>Chromadorea</taxon>
        <taxon>Rhabditida</taxon>
        <taxon>Rhabditina</taxon>
        <taxon>Rhabditomorpha</taxon>
        <taxon>Rhabditoidea</taxon>
        <taxon>Rhabditidae</taxon>
        <taxon>Peloderinae</taxon>
        <taxon>Caenorhabditis</taxon>
    </lineage>
</organism>
<feature type="domain" description="Hcy-binding" evidence="7">
    <location>
        <begin position="1"/>
        <end position="323"/>
    </location>
</feature>
<feature type="binding site" evidence="6">
    <location>
        <position position="308"/>
    </location>
    <ligand>
        <name>Zn(2+)</name>
        <dbReference type="ChEBI" id="CHEBI:29105"/>
    </ligand>
</feature>
<sequence length="329" mass="37174">MPSKIRLLDGSMSAQLSAFGYNTEDHKPHWTFPANEDLELMKQVYQSNLSTGADVVTTNTYHFGSVLDTSIAENVQKRVEFERFFEKTCNLMVKLVKEAGSNTEVWGSVGTLATMYHDLSEYNGKYIDLPGSFGYLKRRRLRFHVASRLKTQYMYISSQDTALNYFKTVIAIFQEKTVIRKLVFETIPTEREAMAAVSALQQFPEMKAVISFTCDKNGCLRHGEKITNVAKELENNKQIVGIGVNCTDPSNITAALLEIRHCNFQEIFVYPNVGDATFLDNEKDEEDVFKFDLIASWVDSGATVIGGCCGVQNKQLLSLRKIIDKINKH</sequence>
<evidence type="ECO:0000256" key="5">
    <source>
        <dbReference type="ARBA" id="ARBA00034478"/>
    </source>
</evidence>
<keyword evidence="2 6" id="KW-0808">Transferase</keyword>
<dbReference type="Proteomes" id="UP000005237">
    <property type="component" value="Unassembled WGS sequence"/>
</dbReference>
<comment type="pathway">
    <text evidence="5">Amino-acid biosynthesis; L-methionine biosynthesis via de novo pathway.</text>
</comment>
<keyword evidence="3 6" id="KW-0479">Metal-binding</keyword>
<dbReference type="GO" id="GO:0046872">
    <property type="term" value="F:metal ion binding"/>
    <property type="evidence" value="ECO:0007669"/>
    <property type="project" value="UniProtKB-KW"/>
</dbReference>
<dbReference type="AlphaFoldDB" id="A0A8R1DVY9"/>